<name>A0ACB7FEI9_NIBAL</name>
<gene>
    <name evidence="1" type="primary">MICAL2B</name>
    <name evidence="1" type="ORF">GBF38_020907</name>
</gene>
<organism evidence="1 2">
    <name type="scientific">Nibea albiflora</name>
    <name type="common">Yellow drum</name>
    <name type="synonym">Corvina albiflora</name>
    <dbReference type="NCBI Taxonomy" id="240163"/>
    <lineage>
        <taxon>Eukaryota</taxon>
        <taxon>Metazoa</taxon>
        <taxon>Chordata</taxon>
        <taxon>Craniata</taxon>
        <taxon>Vertebrata</taxon>
        <taxon>Euteleostomi</taxon>
        <taxon>Actinopterygii</taxon>
        <taxon>Neopterygii</taxon>
        <taxon>Teleostei</taxon>
        <taxon>Neoteleostei</taxon>
        <taxon>Acanthomorphata</taxon>
        <taxon>Eupercaria</taxon>
        <taxon>Sciaenidae</taxon>
        <taxon>Nibea</taxon>
    </lineage>
</organism>
<sequence>MAVDALEACCIVKPATRELTEAKSQSQDGTKDRSNTKQNHRWKRKIKATFPLIFIKHFQRSCPVDREGPETVPEADSDFEEIAPSEKQTVQADKSQTDSSQDGEPSQSQPSASSPSAFQLIANAFRRTFSVTNPSNSSSAAVTMRPKHDGPRKQRPMSEGTFSFSSLFGTAGPEPSRDEKKAGKRDARLASVGADPWGAGRDLPSLLQQVSLKANRRDSGGVFLDDMASAPRRKLNLFSSLRLRKREESESDGQDQEAQKEIRTILTNLRNKGECGHGKVQSGSFTQTLLIHSFSFSCPASCQQDLPESSSSDDENENQTSSLKAIQRQLEEVAEKQTDLEERGVAIEKIIRGETESSEAHSDSDEAQLYQSWFKLVLEKNRLARYESELMIFAHELELEDTQSRLQQDLRHRMAVEG</sequence>
<evidence type="ECO:0000313" key="2">
    <source>
        <dbReference type="Proteomes" id="UP000805704"/>
    </source>
</evidence>
<proteinExistence type="predicted"/>
<dbReference type="Proteomes" id="UP000805704">
    <property type="component" value="Chromosome 12"/>
</dbReference>
<reference evidence="1" key="1">
    <citation type="submission" date="2020-04" db="EMBL/GenBank/DDBJ databases">
        <title>A chromosome-scale assembly and high-density genetic map of the yellow drum (Nibea albiflora) genome.</title>
        <authorList>
            <person name="Xu D."/>
            <person name="Zhang W."/>
            <person name="Chen R."/>
            <person name="Tan P."/>
            <person name="Wang L."/>
            <person name="Song H."/>
            <person name="Tian L."/>
            <person name="Zhu Q."/>
            <person name="Wang B."/>
        </authorList>
    </citation>
    <scope>NUCLEOTIDE SEQUENCE</scope>
    <source>
        <strain evidence="1">ZJHYS-2018</strain>
    </source>
</reference>
<comment type="caution">
    <text evidence="1">The sequence shown here is derived from an EMBL/GenBank/DDBJ whole genome shotgun (WGS) entry which is preliminary data.</text>
</comment>
<protein>
    <submittedName>
        <fullName evidence="1">Protein-methionine sulfoxide oxidase mical2b</fullName>
    </submittedName>
</protein>
<dbReference type="EMBL" id="CM024800">
    <property type="protein sequence ID" value="KAG8012937.1"/>
    <property type="molecule type" value="Genomic_DNA"/>
</dbReference>
<keyword evidence="2" id="KW-1185">Reference proteome</keyword>
<evidence type="ECO:0000313" key="1">
    <source>
        <dbReference type="EMBL" id="KAG8012937.1"/>
    </source>
</evidence>
<accession>A0ACB7FEI9</accession>
<feature type="non-terminal residue" evidence="1">
    <location>
        <position position="418"/>
    </location>
</feature>